<keyword evidence="2 4" id="KW-0378">Hydrolase</keyword>
<dbReference type="PROSITE" id="PS51635">
    <property type="entry name" value="PNPLA"/>
    <property type="match status" value="1"/>
</dbReference>
<evidence type="ECO:0000313" key="4">
    <source>
        <dbReference type="EMBL" id="QDV09327.1"/>
    </source>
</evidence>
<feature type="active site" description="Nucleophile" evidence="2">
    <location>
        <position position="278"/>
    </location>
</feature>
<sequence>MKEHLPLRGIRVHLAGSVPESATTEEAAGIVSFVQKFAGALLREGGTLIHGSHPTLVAPLRAAAQPFVQADGARDALVLVRTHQFATTNEHLEEIAEQREYSAVQIIPSALGNQAASLVPMRQWMAERSDVVVALGGKWYDVNKARAGVPDELEESLRRGKPGFAIAGFGGAIRGLFRDDNTLTSRLRNGLCEATNRAMAECTNVDQLVHTVISQIQLLPLSRETVSGSGRLFRILALDGGGLRGAFTAAVLAKWDAMLDGGGGKDFVKHFDMVAGTSTGAILAIGLSLGLAPKEMLDFYRTHGPVIFPKDRRLRHWLKSKHDSRKLREALRSVFGDRILSKDSCCRLVIPTVRATHGETEVIVTPHGLDRTAFRDISAVDAAVASSAAPTYFDEAIIDDDIAIQTYLDGGIWANNPVLPSIAEAIRYLGVPLEHIDVLSVGTMGNEADFTAFLRKGKAGWAPTIADLFFAAQEHAAATTADALLSQARHLRINQQTPTEIKLDDAEALEDLAQRGANVGKDSFIPVRSRFLDGFYAADWRMQP</sequence>
<dbReference type="CDD" id="cd07199">
    <property type="entry name" value="Pat17_PNPLA8_PNPLA9_like"/>
    <property type="match status" value="1"/>
</dbReference>
<dbReference type="EMBL" id="CP036434">
    <property type="protein sequence ID" value="QDV09327.1"/>
    <property type="molecule type" value="Genomic_DNA"/>
</dbReference>
<keyword evidence="5" id="KW-1185">Reference proteome</keyword>
<feature type="active site" description="Proton acceptor" evidence="2">
    <location>
        <position position="409"/>
    </location>
</feature>
<dbReference type="InterPro" id="IPR041160">
    <property type="entry name" value="LD_cluster2"/>
</dbReference>
<dbReference type="PANTHER" id="PTHR24138">
    <property type="entry name" value="INTRACELLLAR PHOSPHOLIPASE A FAMILY"/>
    <property type="match status" value="1"/>
</dbReference>
<dbReference type="InterPro" id="IPR002641">
    <property type="entry name" value="PNPLA_dom"/>
</dbReference>
<evidence type="ECO:0000313" key="5">
    <source>
        <dbReference type="Proteomes" id="UP000320390"/>
    </source>
</evidence>
<feature type="short sequence motif" description="DGA/G" evidence="2">
    <location>
        <begin position="409"/>
        <end position="411"/>
    </location>
</feature>
<dbReference type="SUPFAM" id="SSF52151">
    <property type="entry name" value="FabD/lysophospholipase-like"/>
    <property type="match status" value="1"/>
</dbReference>
<accession>A0A518EZ17</accession>
<dbReference type="OrthoDB" id="9807112at2"/>
<dbReference type="RefSeq" id="WP_145203499.1">
    <property type="nucleotide sequence ID" value="NZ_CP036434.1"/>
</dbReference>
<evidence type="ECO:0000259" key="3">
    <source>
        <dbReference type="PROSITE" id="PS51635"/>
    </source>
</evidence>
<dbReference type="Pfam" id="PF18163">
    <property type="entry name" value="LD_cluster2"/>
    <property type="match status" value="1"/>
</dbReference>
<keyword evidence="1 2" id="KW-0443">Lipid metabolism</keyword>
<dbReference type="EC" id="3.1.1.-" evidence="4"/>
<evidence type="ECO:0000256" key="2">
    <source>
        <dbReference type="PROSITE-ProRule" id="PRU01161"/>
    </source>
</evidence>
<organism evidence="4 5">
    <name type="scientific">Saltatorellus ferox</name>
    <dbReference type="NCBI Taxonomy" id="2528018"/>
    <lineage>
        <taxon>Bacteria</taxon>
        <taxon>Pseudomonadati</taxon>
        <taxon>Planctomycetota</taxon>
        <taxon>Planctomycetia</taxon>
        <taxon>Planctomycetia incertae sedis</taxon>
        <taxon>Saltatorellus</taxon>
    </lineage>
</organism>
<reference evidence="4 5" key="1">
    <citation type="submission" date="2019-02" db="EMBL/GenBank/DDBJ databases">
        <title>Deep-cultivation of Planctomycetes and their phenomic and genomic characterization uncovers novel biology.</title>
        <authorList>
            <person name="Wiegand S."/>
            <person name="Jogler M."/>
            <person name="Boedeker C."/>
            <person name="Pinto D."/>
            <person name="Vollmers J."/>
            <person name="Rivas-Marin E."/>
            <person name="Kohn T."/>
            <person name="Peeters S.H."/>
            <person name="Heuer A."/>
            <person name="Rast P."/>
            <person name="Oberbeckmann S."/>
            <person name="Bunk B."/>
            <person name="Jeske O."/>
            <person name="Meyerdierks A."/>
            <person name="Storesund J.E."/>
            <person name="Kallscheuer N."/>
            <person name="Luecker S."/>
            <person name="Lage O.M."/>
            <person name="Pohl T."/>
            <person name="Merkel B.J."/>
            <person name="Hornburger P."/>
            <person name="Mueller R.-W."/>
            <person name="Bruemmer F."/>
            <person name="Labrenz M."/>
            <person name="Spormann A.M."/>
            <person name="Op den Camp H."/>
            <person name="Overmann J."/>
            <person name="Amann R."/>
            <person name="Jetten M.S.M."/>
            <person name="Mascher T."/>
            <person name="Medema M.H."/>
            <person name="Devos D.P."/>
            <person name="Kaster A.-K."/>
            <person name="Ovreas L."/>
            <person name="Rohde M."/>
            <person name="Galperin M.Y."/>
            <person name="Jogler C."/>
        </authorList>
    </citation>
    <scope>NUCLEOTIDE SEQUENCE [LARGE SCALE GENOMIC DNA]</scope>
    <source>
        <strain evidence="4 5">Poly30</strain>
    </source>
</reference>
<evidence type="ECO:0000256" key="1">
    <source>
        <dbReference type="ARBA" id="ARBA00023098"/>
    </source>
</evidence>
<dbReference type="InterPro" id="IPR047156">
    <property type="entry name" value="Teg/CotR/CapV-like"/>
</dbReference>
<dbReference type="InterPro" id="IPR016035">
    <property type="entry name" value="Acyl_Trfase/lysoPLipase"/>
</dbReference>
<dbReference type="NCBIfam" id="NF041079">
    <property type="entry name" value="CBASS_lipase"/>
    <property type="match status" value="1"/>
</dbReference>
<feature type="short sequence motif" description="GXGXXG" evidence="2">
    <location>
        <begin position="240"/>
        <end position="245"/>
    </location>
</feature>
<dbReference type="Proteomes" id="UP000320390">
    <property type="component" value="Chromosome"/>
</dbReference>
<dbReference type="GO" id="GO:0016787">
    <property type="term" value="F:hydrolase activity"/>
    <property type="evidence" value="ECO:0007669"/>
    <property type="project" value="UniProtKB-UniRule"/>
</dbReference>
<name>A0A518EZ17_9BACT</name>
<gene>
    <name evidence="4" type="primary">cotR</name>
    <name evidence="4" type="ORF">Poly30_48850</name>
</gene>
<keyword evidence="2" id="KW-0442">Lipid degradation</keyword>
<dbReference type="PANTHER" id="PTHR24138:SF10">
    <property type="entry name" value="PHOSPHOLIPASE A2"/>
    <property type="match status" value="1"/>
</dbReference>
<dbReference type="Pfam" id="PF01734">
    <property type="entry name" value="Patatin"/>
    <property type="match status" value="1"/>
</dbReference>
<dbReference type="Gene3D" id="3.40.1090.10">
    <property type="entry name" value="Cytosolic phospholipase A2 catalytic domain"/>
    <property type="match status" value="1"/>
</dbReference>
<feature type="domain" description="PNPLA" evidence="3">
    <location>
        <begin position="236"/>
        <end position="422"/>
    </location>
</feature>
<protein>
    <submittedName>
        <fullName evidence="4">Sporulation hydrolase CotR</fullName>
        <ecNumber evidence="4">3.1.1.-</ecNumber>
    </submittedName>
</protein>
<dbReference type="GO" id="GO:0016042">
    <property type="term" value="P:lipid catabolic process"/>
    <property type="evidence" value="ECO:0007669"/>
    <property type="project" value="UniProtKB-UniRule"/>
</dbReference>
<feature type="short sequence motif" description="GXSXG" evidence="2">
    <location>
        <begin position="276"/>
        <end position="280"/>
    </location>
</feature>
<dbReference type="AlphaFoldDB" id="A0A518EZ17"/>
<proteinExistence type="predicted"/>